<dbReference type="AlphaFoldDB" id="A0AAV2HWW6"/>
<protein>
    <submittedName>
        <fullName evidence="2">Uncharacterized protein</fullName>
    </submittedName>
</protein>
<keyword evidence="3" id="KW-1185">Reference proteome</keyword>
<gene>
    <name evidence="2" type="ORF">GSLYS_00010731001</name>
</gene>
<proteinExistence type="predicted"/>
<accession>A0AAV2HWW6</accession>
<comment type="caution">
    <text evidence="2">The sequence shown here is derived from an EMBL/GenBank/DDBJ whole genome shotgun (WGS) entry which is preliminary data.</text>
</comment>
<evidence type="ECO:0000313" key="3">
    <source>
        <dbReference type="Proteomes" id="UP001497497"/>
    </source>
</evidence>
<evidence type="ECO:0000256" key="1">
    <source>
        <dbReference type="SAM" id="MobiDB-lite"/>
    </source>
</evidence>
<organism evidence="2 3">
    <name type="scientific">Lymnaea stagnalis</name>
    <name type="common">Great pond snail</name>
    <name type="synonym">Helix stagnalis</name>
    <dbReference type="NCBI Taxonomy" id="6523"/>
    <lineage>
        <taxon>Eukaryota</taxon>
        <taxon>Metazoa</taxon>
        <taxon>Spiralia</taxon>
        <taxon>Lophotrochozoa</taxon>
        <taxon>Mollusca</taxon>
        <taxon>Gastropoda</taxon>
        <taxon>Heterobranchia</taxon>
        <taxon>Euthyneura</taxon>
        <taxon>Panpulmonata</taxon>
        <taxon>Hygrophila</taxon>
        <taxon>Lymnaeoidea</taxon>
        <taxon>Lymnaeidae</taxon>
        <taxon>Lymnaea</taxon>
    </lineage>
</organism>
<name>A0AAV2HWW6_LYMST</name>
<reference evidence="2 3" key="1">
    <citation type="submission" date="2024-04" db="EMBL/GenBank/DDBJ databases">
        <authorList>
            <consortium name="Genoscope - CEA"/>
            <person name="William W."/>
        </authorList>
    </citation>
    <scope>NUCLEOTIDE SEQUENCE [LARGE SCALE GENOMIC DNA]</scope>
</reference>
<sequence>MENMVQPLTAVTLDPEQTTSFLDLVSQAYFTFVATVALKVASSGLKVDEPDDIQILYVWRSIAQLAKEGRFIIKEFLTTKPIIANYLVLKSDSTTVQRLAYTVMGPQADAAQGQEHSEEDYSSLDDPKV</sequence>
<evidence type="ECO:0000313" key="2">
    <source>
        <dbReference type="EMBL" id="CAL1536818.1"/>
    </source>
</evidence>
<dbReference type="EMBL" id="CAXITT010000240">
    <property type="protein sequence ID" value="CAL1536818.1"/>
    <property type="molecule type" value="Genomic_DNA"/>
</dbReference>
<dbReference type="Proteomes" id="UP001497497">
    <property type="component" value="Unassembled WGS sequence"/>
</dbReference>
<feature type="region of interest" description="Disordered" evidence="1">
    <location>
        <begin position="107"/>
        <end position="129"/>
    </location>
</feature>